<dbReference type="Gene3D" id="1.10.10.60">
    <property type="entry name" value="Homeodomain-like"/>
    <property type="match status" value="2"/>
</dbReference>
<reference evidence="5 6" key="1">
    <citation type="submission" date="2021-03" db="EMBL/GenBank/DDBJ databases">
        <title>Winogradskyella sp. nov., isolated from costal sediment.</title>
        <authorList>
            <person name="Gao C."/>
        </authorList>
    </citation>
    <scope>NUCLEOTIDE SEQUENCE [LARGE SCALE GENOMIC DNA]</scope>
    <source>
        <strain evidence="5 6">DF17</strain>
    </source>
</reference>
<keyword evidence="2" id="KW-0238">DNA-binding</keyword>
<evidence type="ECO:0000313" key="5">
    <source>
        <dbReference type="EMBL" id="MBO3115714.1"/>
    </source>
</evidence>
<dbReference type="InterPro" id="IPR018060">
    <property type="entry name" value="HTH_AraC"/>
</dbReference>
<dbReference type="InterPro" id="IPR014710">
    <property type="entry name" value="RmlC-like_jellyroll"/>
</dbReference>
<sequence>MIVYPFNIPKPDNSGLMYQVDKTDIFYDKLHQHEEIQLSYIIKGTGTLIVGDTINTYNDGDIFVIGSHIPHVFKSIPKSNFLSHMRTIFFTRNSFGESFFNQEAMMEIASFFERTSHGFRIESNLNELRQLFIEFGSSSTFSRFLILLNILRLMVDSDYSSLSSFTNNKKYRQVEGIRMRRVFEFVLNNYTNDIKLKDVSEVANMTKNAFCKYFRKRTGKTFIEFLNELRVEHAIRELKSDKGFTIAEIAFRSGFNNISNFNKTFKKIKNDVPSAYLRSSIYK</sequence>
<dbReference type="Proteomes" id="UP000676776">
    <property type="component" value="Unassembled WGS sequence"/>
</dbReference>
<protein>
    <submittedName>
        <fullName evidence="5">Helix-turn-helix domain-containing protein</fullName>
    </submittedName>
</protein>
<dbReference type="PROSITE" id="PS01124">
    <property type="entry name" value="HTH_ARAC_FAMILY_2"/>
    <property type="match status" value="1"/>
</dbReference>
<dbReference type="RefSeq" id="WP_208152490.1">
    <property type="nucleotide sequence ID" value="NZ_JAGEVF010000002.1"/>
</dbReference>
<evidence type="ECO:0000313" key="6">
    <source>
        <dbReference type="Proteomes" id="UP000676776"/>
    </source>
</evidence>
<dbReference type="InterPro" id="IPR011051">
    <property type="entry name" value="RmlC_Cupin_sf"/>
</dbReference>
<dbReference type="EMBL" id="JAGEVF010000002">
    <property type="protein sequence ID" value="MBO3115714.1"/>
    <property type="molecule type" value="Genomic_DNA"/>
</dbReference>
<organism evidence="5 6">
    <name type="scientific">Winogradskyella pelagia</name>
    <dbReference type="NCBI Taxonomy" id="2819984"/>
    <lineage>
        <taxon>Bacteria</taxon>
        <taxon>Pseudomonadati</taxon>
        <taxon>Bacteroidota</taxon>
        <taxon>Flavobacteriia</taxon>
        <taxon>Flavobacteriales</taxon>
        <taxon>Flavobacteriaceae</taxon>
        <taxon>Winogradskyella</taxon>
    </lineage>
</organism>
<gene>
    <name evidence="5" type="ORF">J4050_03090</name>
</gene>
<feature type="domain" description="HTH araC/xylS-type" evidence="4">
    <location>
        <begin position="180"/>
        <end position="279"/>
    </location>
</feature>
<dbReference type="Gene3D" id="2.60.120.10">
    <property type="entry name" value="Jelly Rolls"/>
    <property type="match status" value="1"/>
</dbReference>
<accession>A0ABS3SZU7</accession>
<evidence type="ECO:0000256" key="3">
    <source>
        <dbReference type="ARBA" id="ARBA00023163"/>
    </source>
</evidence>
<keyword evidence="6" id="KW-1185">Reference proteome</keyword>
<dbReference type="InterPro" id="IPR009057">
    <property type="entry name" value="Homeodomain-like_sf"/>
</dbReference>
<evidence type="ECO:0000256" key="1">
    <source>
        <dbReference type="ARBA" id="ARBA00023015"/>
    </source>
</evidence>
<dbReference type="SUPFAM" id="SSF46689">
    <property type="entry name" value="Homeodomain-like"/>
    <property type="match status" value="2"/>
</dbReference>
<dbReference type="PANTHER" id="PTHR43280:SF27">
    <property type="entry name" value="TRANSCRIPTIONAL REGULATOR MTLR"/>
    <property type="match status" value="1"/>
</dbReference>
<comment type="caution">
    <text evidence="5">The sequence shown here is derived from an EMBL/GenBank/DDBJ whole genome shotgun (WGS) entry which is preliminary data.</text>
</comment>
<keyword evidence="3" id="KW-0804">Transcription</keyword>
<keyword evidence="1" id="KW-0805">Transcription regulation</keyword>
<proteinExistence type="predicted"/>
<dbReference type="SUPFAM" id="SSF51182">
    <property type="entry name" value="RmlC-like cupins"/>
    <property type="match status" value="1"/>
</dbReference>
<evidence type="ECO:0000259" key="4">
    <source>
        <dbReference type="PROSITE" id="PS01124"/>
    </source>
</evidence>
<dbReference type="Pfam" id="PF12833">
    <property type="entry name" value="HTH_18"/>
    <property type="match status" value="1"/>
</dbReference>
<dbReference type="Pfam" id="PF07883">
    <property type="entry name" value="Cupin_2"/>
    <property type="match status" value="1"/>
</dbReference>
<dbReference type="SMART" id="SM00342">
    <property type="entry name" value="HTH_ARAC"/>
    <property type="match status" value="1"/>
</dbReference>
<name>A0ABS3SZU7_9FLAO</name>
<dbReference type="InterPro" id="IPR013096">
    <property type="entry name" value="Cupin_2"/>
</dbReference>
<dbReference type="PANTHER" id="PTHR43280">
    <property type="entry name" value="ARAC-FAMILY TRANSCRIPTIONAL REGULATOR"/>
    <property type="match status" value="1"/>
</dbReference>
<evidence type="ECO:0000256" key="2">
    <source>
        <dbReference type="ARBA" id="ARBA00023125"/>
    </source>
</evidence>